<feature type="transmembrane region" description="Helical" evidence="6">
    <location>
        <begin position="73"/>
        <end position="92"/>
    </location>
</feature>
<feature type="domain" description="EamA" evidence="7">
    <location>
        <begin position="7"/>
        <end position="142"/>
    </location>
</feature>
<protein>
    <submittedName>
        <fullName evidence="8">DMT family transporter</fullName>
    </submittedName>
</protein>
<dbReference type="InterPro" id="IPR050638">
    <property type="entry name" value="AA-Vitamin_Transporters"/>
</dbReference>
<keyword evidence="5 6" id="KW-0472">Membrane</keyword>
<feature type="domain" description="EamA" evidence="7">
    <location>
        <begin position="158"/>
        <end position="292"/>
    </location>
</feature>
<feature type="transmembrane region" description="Helical" evidence="6">
    <location>
        <begin position="98"/>
        <end position="119"/>
    </location>
</feature>
<feature type="transmembrane region" description="Helical" evidence="6">
    <location>
        <begin position="277"/>
        <end position="299"/>
    </location>
</feature>
<dbReference type="EMBL" id="RZIJ01000028">
    <property type="protein sequence ID" value="RUQ65022.1"/>
    <property type="molecule type" value="Genomic_DNA"/>
</dbReference>
<organism evidence="8 9">
    <name type="scientific">Azospirillum doebereinerae</name>
    <dbReference type="NCBI Taxonomy" id="92933"/>
    <lineage>
        <taxon>Bacteria</taxon>
        <taxon>Pseudomonadati</taxon>
        <taxon>Pseudomonadota</taxon>
        <taxon>Alphaproteobacteria</taxon>
        <taxon>Rhodospirillales</taxon>
        <taxon>Azospirillaceae</taxon>
        <taxon>Azospirillum</taxon>
    </lineage>
</organism>
<dbReference type="OrthoDB" id="9799821at2"/>
<dbReference type="Gene3D" id="1.10.3730.20">
    <property type="match status" value="1"/>
</dbReference>
<dbReference type="RefSeq" id="WP_127003393.1">
    <property type="nucleotide sequence ID" value="NZ_JBNPXW010000004.1"/>
</dbReference>
<dbReference type="GO" id="GO:0005886">
    <property type="term" value="C:plasma membrane"/>
    <property type="evidence" value="ECO:0007669"/>
    <property type="project" value="UniProtKB-SubCell"/>
</dbReference>
<comment type="caution">
    <text evidence="8">The sequence shown here is derived from an EMBL/GenBank/DDBJ whole genome shotgun (WGS) entry which is preliminary data.</text>
</comment>
<feature type="transmembrane region" description="Helical" evidence="6">
    <location>
        <begin position="252"/>
        <end position="271"/>
    </location>
</feature>
<name>A0A433J1Q4_9PROT</name>
<feature type="transmembrane region" description="Helical" evidence="6">
    <location>
        <begin position="219"/>
        <end position="240"/>
    </location>
</feature>
<comment type="subcellular location">
    <subcellularLocation>
        <location evidence="1">Cell membrane</location>
        <topology evidence="1">Multi-pass membrane protein</topology>
    </subcellularLocation>
</comment>
<dbReference type="PANTHER" id="PTHR32322">
    <property type="entry name" value="INNER MEMBRANE TRANSPORTER"/>
    <property type="match status" value="1"/>
</dbReference>
<sequence>MRAAYAQLALSMILVGLSLPASKLVIGHIPPLMTAWLRFMLIAILLAPMVLAKPLRQGGWAGWPRGKRDWTSLTLLALFGMVLFNVFLLLGLKETSAVAAGILTSTIPAMTALCAALILRERIGGGSLAAIALAVLGILSLNLQSGGEAAASSSDSVLGNALVFGAVVSEGLYGVFARRLGGRVAPLTLTFLANVISAVLMGPAAWATAGGFEPAAVPAGIWALFLVSGLAGGLIAVVLWMRGIAHVPASRAGLFTGMIPAAGVLAAVAVLGESFTVGHAVGLACVLVGIALGTGAIRLPGRKASQTPR</sequence>
<evidence type="ECO:0000256" key="5">
    <source>
        <dbReference type="ARBA" id="ARBA00023136"/>
    </source>
</evidence>
<dbReference type="Pfam" id="PF00892">
    <property type="entry name" value="EamA"/>
    <property type="match status" value="2"/>
</dbReference>
<feature type="transmembrane region" description="Helical" evidence="6">
    <location>
        <begin position="126"/>
        <end position="145"/>
    </location>
</feature>
<evidence type="ECO:0000256" key="1">
    <source>
        <dbReference type="ARBA" id="ARBA00004651"/>
    </source>
</evidence>
<dbReference type="InterPro" id="IPR037185">
    <property type="entry name" value="EmrE-like"/>
</dbReference>
<evidence type="ECO:0000256" key="4">
    <source>
        <dbReference type="ARBA" id="ARBA00022989"/>
    </source>
</evidence>
<evidence type="ECO:0000313" key="9">
    <source>
        <dbReference type="Proteomes" id="UP000280346"/>
    </source>
</evidence>
<accession>A0A433J1Q4</accession>
<dbReference type="Proteomes" id="UP000280346">
    <property type="component" value="Unassembled WGS sequence"/>
</dbReference>
<dbReference type="InterPro" id="IPR000620">
    <property type="entry name" value="EamA_dom"/>
</dbReference>
<proteinExistence type="predicted"/>
<dbReference type="PANTHER" id="PTHR32322:SF18">
    <property type="entry name" value="S-ADENOSYLMETHIONINE_S-ADENOSYLHOMOCYSTEINE TRANSPORTER"/>
    <property type="match status" value="1"/>
</dbReference>
<evidence type="ECO:0000313" key="8">
    <source>
        <dbReference type="EMBL" id="RUQ65022.1"/>
    </source>
</evidence>
<feature type="transmembrane region" description="Helical" evidence="6">
    <location>
        <begin position="157"/>
        <end position="177"/>
    </location>
</feature>
<reference evidence="8 9" key="1">
    <citation type="submission" date="2018-12" db="EMBL/GenBank/DDBJ databases">
        <authorList>
            <person name="Yang Y."/>
        </authorList>
    </citation>
    <scope>NUCLEOTIDE SEQUENCE [LARGE SCALE GENOMIC DNA]</scope>
    <source>
        <strain evidence="8 9">GSF71</strain>
    </source>
</reference>
<evidence type="ECO:0000256" key="6">
    <source>
        <dbReference type="SAM" id="Phobius"/>
    </source>
</evidence>
<keyword evidence="4 6" id="KW-1133">Transmembrane helix</keyword>
<feature type="transmembrane region" description="Helical" evidence="6">
    <location>
        <begin position="33"/>
        <end position="52"/>
    </location>
</feature>
<dbReference type="SUPFAM" id="SSF103481">
    <property type="entry name" value="Multidrug resistance efflux transporter EmrE"/>
    <property type="match status" value="2"/>
</dbReference>
<evidence type="ECO:0000256" key="3">
    <source>
        <dbReference type="ARBA" id="ARBA00022692"/>
    </source>
</evidence>
<evidence type="ECO:0000259" key="7">
    <source>
        <dbReference type="Pfam" id="PF00892"/>
    </source>
</evidence>
<feature type="transmembrane region" description="Helical" evidence="6">
    <location>
        <begin position="184"/>
        <end position="207"/>
    </location>
</feature>
<keyword evidence="3 6" id="KW-0812">Transmembrane</keyword>
<keyword evidence="2" id="KW-1003">Cell membrane</keyword>
<keyword evidence="9" id="KW-1185">Reference proteome</keyword>
<dbReference type="AlphaFoldDB" id="A0A433J1Q4"/>
<evidence type="ECO:0000256" key="2">
    <source>
        <dbReference type="ARBA" id="ARBA00022475"/>
    </source>
</evidence>
<gene>
    <name evidence="8" type="ORF">EJ913_25895</name>
</gene>